<dbReference type="GO" id="GO:0016787">
    <property type="term" value="F:hydrolase activity"/>
    <property type="evidence" value="ECO:0007669"/>
    <property type="project" value="UniProtKB-KW"/>
</dbReference>
<feature type="region of interest" description="Disordered" evidence="11">
    <location>
        <begin position="1427"/>
        <end position="1450"/>
    </location>
</feature>
<dbReference type="SUPFAM" id="SSF46785">
    <property type="entry name" value="Winged helix' DNA-binding domain"/>
    <property type="match status" value="1"/>
</dbReference>
<dbReference type="OrthoDB" id="5575at2759"/>
<feature type="region of interest" description="Disordered" evidence="11">
    <location>
        <begin position="1"/>
        <end position="26"/>
    </location>
</feature>
<keyword evidence="6" id="KW-0413">Isomerase</keyword>
<evidence type="ECO:0000256" key="2">
    <source>
        <dbReference type="ARBA" id="ARBA00022741"/>
    </source>
</evidence>
<dbReference type="PANTHER" id="PTHR47835">
    <property type="entry name" value="HFM1, ATP DEPENDENT DNA HELICASE HOMOLOG"/>
    <property type="match status" value="1"/>
</dbReference>
<dbReference type="Pfam" id="PF00270">
    <property type="entry name" value="DEAD"/>
    <property type="match status" value="1"/>
</dbReference>
<evidence type="ECO:0000256" key="9">
    <source>
        <dbReference type="ARBA" id="ARBA00034808"/>
    </source>
</evidence>
<dbReference type="InterPro" id="IPR027417">
    <property type="entry name" value="P-loop_NTPase"/>
</dbReference>
<dbReference type="SUPFAM" id="SSF158702">
    <property type="entry name" value="Sec63 N-terminal domain-like"/>
    <property type="match status" value="1"/>
</dbReference>
<dbReference type="EMBL" id="JAACFV010000169">
    <property type="protein sequence ID" value="KAF7503616.1"/>
    <property type="molecule type" value="Genomic_DNA"/>
</dbReference>
<evidence type="ECO:0000256" key="5">
    <source>
        <dbReference type="ARBA" id="ARBA00022840"/>
    </source>
</evidence>
<feature type="region of interest" description="Disordered" evidence="11">
    <location>
        <begin position="1111"/>
        <end position="1145"/>
    </location>
</feature>
<feature type="region of interest" description="Disordered" evidence="11">
    <location>
        <begin position="122"/>
        <end position="146"/>
    </location>
</feature>
<evidence type="ECO:0000256" key="1">
    <source>
        <dbReference type="ARBA" id="ARBA00010140"/>
    </source>
</evidence>
<dbReference type="GO" id="GO:0043138">
    <property type="term" value="F:3'-5' DNA helicase activity"/>
    <property type="evidence" value="ECO:0007669"/>
    <property type="project" value="UniProtKB-EC"/>
</dbReference>
<comment type="catalytic activity">
    <reaction evidence="10">
        <text>ATP + H2O = ADP + phosphate + H(+)</text>
        <dbReference type="Rhea" id="RHEA:13065"/>
        <dbReference type="ChEBI" id="CHEBI:15377"/>
        <dbReference type="ChEBI" id="CHEBI:15378"/>
        <dbReference type="ChEBI" id="CHEBI:30616"/>
        <dbReference type="ChEBI" id="CHEBI:43474"/>
        <dbReference type="ChEBI" id="CHEBI:456216"/>
        <dbReference type="EC" id="5.6.2.4"/>
    </reaction>
</comment>
<keyword evidence="5" id="KW-0067">ATP-binding</keyword>
<dbReference type="InterPro" id="IPR004179">
    <property type="entry name" value="Sec63-dom"/>
</dbReference>
<name>A0A8H7AAN1_9EURO</name>
<feature type="compositionally biased region" description="Polar residues" evidence="11">
    <location>
        <begin position="1504"/>
        <end position="1530"/>
    </location>
</feature>
<dbReference type="InterPro" id="IPR011545">
    <property type="entry name" value="DEAD/DEAH_box_helicase_dom"/>
</dbReference>
<feature type="compositionally biased region" description="Polar residues" evidence="11">
    <location>
        <begin position="1385"/>
        <end position="1399"/>
    </location>
</feature>
<comment type="catalytic activity">
    <reaction evidence="8">
        <text>Couples ATP hydrolysis with the unwinding of duplex DNA by translocating in the 3'-5' direction.</text>
        <dbReference type="EC" id="5.6.2.4"/>
    </reaction>
</comment>
<dbReference type="PANTHER" id="PTHR47835:SF3">
    <property type="entry name" value="HELICASE FOR MEIOSIS 1"/>
    <property type="match status" value="1"/>
</dbReference>
<dbReference type="InterPro" id="IPR057842">
    <property type="entry name" value="WH_MER3"/>
</dbReference>
<evidence type="ECO:0000256" key="4">
    <source>
        <dbReference type="ARBA" id="ARBA00022806"/>
    </source>
</evidence>
<evidence type="ECO:0000256" key="11">
    <source>
        <dbReference type="SAM" id="MobiDB-lite"/>
    </source>
</evidence>
<evidence type="ECO:0000256" key="10">
    <source>
        <dbReference type="ARBA" id="ARBA00048988"/>
    </source>
</evidence>
<dbReference type="SMART" id="SM00490">
    <property type="entry name" value="HELICc"/>
    <property type="match status" value="1"/>
</dbReference>
<dbReference type="Proteomes" id="UP000606974">
    <property type="component" value="Unassembled WGS sequence"/>
</dbReference>
<dbReference type="FunFam" id="1.10.3380.10:FF:000012">
    <property type="entry name" value="DEAD/DEAH box DNA helicase"/>
    <property type="match status" value="1"/>
</dbReference>
<dbReference type="InterPro" id="IPR036390">
    <property type="entry name" value="WH_DNA-bd_sf"/>
</dbReference>
<dbReference type="SMART" id="SM00973">
    <property type="entry name" value="Sec63"/>
    <property type="match status" value="1"/>
</dbReference>
<dbReference type="SUPFAM" id="SSF52540">
    <property type="entry name" value="P-loop containing nucleoside triphosphate hydrolases"/>
    <property type="match status" value="1"/>
</dbReference>
<accession>A0A8H7AAN1</accession>
<keyword evidence="4" id="KW-0347">Helicase</keyword>
<proteinExistence type="inferred from homology"/>
<reference evidence="14" key="1">
    <citation type="submission" date="2020-02" db="EMBL/GenBank/DDBJ databases">
        <authorList>
            <person name="Palmer J.M."/>
        </authorList>
    </citation>
    <scope>NUCLEOTIDE SEQUENCE</scope>
    <source>
        <strain evidence="14">EPUS1.4</strain>
        <tissue evidence="14">Thallus</tissue>
    </source>
</reference>
<keyword evidence="2" id="KW-0547">Nucleotide-binding</keyword>
<protein>
    <recommendedName>
        <fullName evidence="9">DNA 3'-5' helicase</fullName>
        <ecNumber evidence="9">5.6.2.4</ecNumber>
    </recommendedName>
</protein>
<dbReference type="Gene3D" id="1.10.3380.10">
    <property type="entry name" value="Sec63 N-terminal domain-like domain"/>
    <property type="match status" value="1"/>
</dbReference>
<feature type="compositionally biased region" description="Basic and acidic residues" evidence="11">
    <location>
        <begin position="1534"/>
        <end position="1547"/>
    </location>
</feature>
<dbReference type="CDD" id="cd18795">
    <property type="entry name" value="SF2_C_Ski2"/>
    <property type="match status" value="1"/>
</dbReference>
<organism evidence="14 15">
    <name type="scientific">Endocarpon pusillum</name>
    <dbReference type="NCBI Taxonomy" id="364733"/>
    <lineage>
        <taxon>Eukaryota</taxon>
        <taxon>Fungi</taxon>
        <taxon>Dikarya</taxon>
        <taxon>Ascomycota</taxon>
        <taxon>Pezizomycotina</taxon>
        <taxon>Eurotiomycetes</taxon>
        <taxon>Chaetothyriomycetidae</taxon>
        <taxon>Verrucariales</taxon>
        <taxon>Verrucariaceae</taxon>
        <taxon>Endocarpon</taxon>
    </lineage>
</organism>
<feature type="region of interest" description="Disordered" evidence="11">
    <location>
        <begin position="1385"/>
        <end position="1414"/>
    </location>
</feature>
<dbReference type="EC" id="5.6.2.4" evidence="9"/>
<feature type="domain" description="Helicase ATP-binding" evidence="12">
    <location>
        <begin position="244"/>
        <end position="418"/>
    </location>
</feature>
<dbReference type="PROSITE" id="PS51194">
    <property type="entry name" value="HELICASE_CTER"/>
    <property type="match status" value="1"/>
</dbReference>
<keyword evidence="3" id="KW-0378">Hydrolase</keyword>
<evidence type="ECO:0000256" key="8">
    <source>
        <dbReference type="ARBA" id="ARBA00034617"/>
    </source>
</evidence>
<dbReference type="Gene3D" id="1.10.10.10">
    <property type="entry name" value="Winged helix-like DNA-binding domain superfamily/Winged helix DNA-binding domain"/>
    <property type="match status" value="1"/>
</dbReference>
<feature type="domain" description="Helicase C-terminal" evidence="13">
    <location>
        <begin position="458"/>
        <end position="646"/>
    </location>
</feature>
<dbReference type="PROSITE" id="PS51192">
    <property type="entry name" value="HELICASE_ATP_BIND_1"/>
    <property type="match status" value="1"/>
</dbReference>
<dbReference type="Pfam" id="PF23445">
    <property type="entry name" value="WHD_SNRNP200"/>
    <property type="match status" value="1"/>
</dbReference>
<evidence type="ECO:0000259" key="13">
    <source>
        <dbReference type="PROSITE" id="PS51194"/>
    </source>
</evidence>
<evidence type="ECO:0000256" key="6">
    <source>
        <dbReference type="ARBA" id="ARBA00023235"/>
    </source>
</evidence>
<dbReference type="Pfam" id="PF02889">
    <property type="entry name" value="Sec63"/>
    <property type="match status" value="1"/>
</dbReference>
<comment type="caution">
    <text evidence="14">The sequence shown here is derived from an EMBL/GenBank/DDBJ whole genome shotgun (WGS) entry which is preliminary data.</text>
</comment>
<dbReference type="InterPro" id="IPR014001">
    <property type="entry name" value="Helicase_ATP-bd"/>
</dbReference>
<dbReference type="SMART" id="SM00487">
    <property type="entry name" value="DEXDc"/>
    <property type="match status" value="1"/>
</dbReference>
<feature type="region of interest" description="Disordered" evidence="11">
    <location>
        <begin position="1477"/>
        <end position="1548"/>
    </location>
</feature>
<feature type="compositionally biased region" description="Polar residues" evidence="11">
    <location>
        <begin position="49"/>
        <end position="61"/>
    </location>
</feature>
<evidence type="ECO:0000313" key="15">
    <source>
        <dbReference type="Proteomes" id="UP000606974"/>
    </source>
</evidence>
<feature type="region of interest" description="Disordered" evidence="11">
    <location>
        <begin position="1165"/>
        <end position="1236"/>
    </location>
</feature>
<evidence type="ECO:0000313" key="14">
    <source>
        <dbReference type="EMBL" id="KAF7503616.1"/>
    </source>
</evidence>
<feature type="region of interest" description="Disordered" evidence="11">
    <location>
        <begin position="1042"/>
        <end position="1089"/>
    </location>
</feature>
<evidence type="ECO:0000259" key="12">
    <source>
        <dbReference type="PROSITE" id="PS51192"/>
    </source>
</evidence>
<evidence type="ECO:0000256" key="3">
    <source>
        <dbReference type="ARBA" id="ARBA00022801"/>
    </source>
</evidence>
<comment type="similarity">
    <text evidence="1">Belongs to the helicase family. SKI2 subfamily.</text>
</comment>
<sequence>MDSYSLSRSASGHISSPAWTEGSTPISADRNASVLARRMAHDSDLSRSGFISSDHSTNNGQPCDDMLRRHRLTEDPLDAFDKELLATGLGQDRRWQASQGLARLSLPPKSITTPRNVNGTRAGMTDELHNTPQVKDVSSSSPAGIASSPTVVALSQRRHYGPDPVSNLASEHNHSSHLARKVPGPSSIPFPAVGKPASSSRIELGHAPPVVQGIPLISVNDLPDRIRSLFSFQLFNAIQSKCFATAFKTNENLVLSAPTGSGKTVVMELAICYLMNSVHSQEFKIVYQAPTKALCAERYNDWQAKFVALDLQCAELTGDTDVNQMRNVQAADIIITTPEKWDSITRRWKDHAKLMRLVKLFLIDEVHILKESRGATLEAVVSRMKSTGSSVRFVALSATIPNSEDVATWLGRDSLHPDLPARREVFNEDFRPVKLSKVVYGYPVKSNDFVFDSILESKLPEVIAKHSQGKPIIIFCPYRKSCVKTAKSLAQLWTATTTQNRLWSGPLRPPGILDNDLRQFVSAGVAFHHAGLDASDRRAVEQAFLSHNISIICCTSTLAIGVNLPCYLVVIKGTAGWTDNGSQEYADLEMMQMLGRAGRPQFEQSACAVILTRSDRVDHYNRLVSGQEPLESCLHLNLIDHLNAEIGLGTVFDLASARRWLASTFLFVRLSRNTNHYRLKEDIKSRDNDELLHEICAKDVALLQGADLVSTEGKLSCTEFGDAMARYYVKFDTMRVFLSLAPKAKLSEIMSAIAQAAEFNDIRLKAGEKSLYKHINKDVGIKFPIQVDIALPAHKVSLLLQAELGGMDFPASEQLSKHKSQFQQDKAMVFQHVNRLVRCVTDCQLARGDSVAARHALELARSFAARVWDNSPLQLKQLEQVGNVAVRKLANAGINSIEALENTEAHRIETVIGRGPPFGMKLLSKLAQFPKLRVLVKMAGKEMKPQRCIKIRVKAEIGFLNENVPAFFRKKLIYVCFLAETSDGQLIDFRRIAASKLHNSHEVFMTTELTKPSQYILCHVMCDEIAGTCRSAELRPNLPATLFPTSMEQKEGDKTDGAGQDGLNSRQYPSAGGKRQRSEDFNDSGLDDGDLLAAENVEIMDIDAFEDELASLPSKDSNQPVKKPATFKWQRTDNNDCEPPQLKNGKWACNHKCKDKAKCKHLCCREGLDKPPKPPKKSSSLTAEDHTSISSVLDLVNNDSSEHSSSRSTSALVEPKQSSYNEGTQKRRHPTPSAKKVENLAKLHKMTAPNLPTHRPSIALTNSKVGKVHEHPYIGAGGKFSIENMNDRPLDPDRANEIGPEEFEDFAQPVEPLEKEHALNRFGGTSKDTSGNDTLFDLDSDDLHFEEDENDTFLLEASLVGLDDSLQLKNDSGCRQNRKQLISSNASFSSGTVHESSSSKAERPSVDDLFDGDDGIYDFKQEDLEALDPLPSRSPGAGQEQHVFDPSNYNEPVTSPYKKLFFTSPERAKAAPIDALTEENKSQRGHVSHGSTPIIRIRDPHGEISNTTAATPTSDEAGQQARTWNVNDDNIVSLERKSSEEEQKQKLLDQGIDPSFYDEFKDYVEFI</sequence>
<evidence type="ECO:0000256" key="7">
    <source>
        <dbReference type="ARBA" id="ARBA00023254"/>
    </source>
</evidence>
<dbReference type="Pfam" id="PF00271">
    <property type="entry name" value="Helicase_C"/>
    <property type="match status" value="1"/>
</dbReference>
<dbReference type="GO" id="GO:0051321">
    <property type="term" value="P:meiotic cell cycle"/>
    <property type="evidence" value="ECO:0007669"/>
    <property type="project" value="UniProtKB-KW"/>
</dbReference>
<feature type="region of interest" description="Disordered" evidence="11">
    <location>
        <begin position="46"/>
        <end position="65"/>
    </location>
</feature>
<gene>
    <name evidence="14" type="ORF">GJ744_003438</name>
</gene>
<dbReference type="InterPro" id="IPR036388">
    <property type="entry name" value="WH-like_DNA-bd_sf"/>
</dbReference>
<keyword evidence="7" id="KW-0469">Meiosis</keyword>
<dbReference type="GO" id="GO:0005524">
    <property type="term" value="F:ATP binding"/>
    <property type="evidence" value="ECO:0007669"/>
    <property type="project" value="UniProtKB-KW"/>
</dbReference>
<dbReference type="InterPro" id="IPR052247">
    <property type="entry name" value="Meiotic_Crossover_Helicase"/>
</dbReference>
<dbReference type="GO" id="GO:0003676">
    <property type="term" value="F:nucleic acid binding"/>
    <property type="evidence" value="ECO:0007669"/>
    <property type="project" value="InterPro"/>
</dbReference>
<keyword evidence="15" id="KW-1185">Reference proteome</keyword>
<dbReference type="Gene3D" id="3.40.50.300">
    <property type="entry name" value="P-loop containing nucleotide triphosphate hydrolases"/>
    <property type="match status" value="2"/>
</dbReference>
<dbReference type="InterPro" id="IPR001650">
    <property type="entry name" value="Helicase_C-like"/>
</dbReference>